<evidence type="ECO:0000313" key="2">
    <source>
        <dbReference type="Proteomes" id="UP000568839"/>
    </source>
</evidence>
<name>A0A841PYC4_9BACL</name>
<proteinExistence type="predicted"/>
<organism evidence="1 2">
    <name type="scientific">Geomicrobium halophilum</name>
    <dbReference type="NCBI Taxonomy" id="549000"/>
    <lineage>
        <taxon>Bacteria</taxon>
        <taxon>Bacillati</taxon>
        <taxon>Bacillota</taxon>
        <taxon>Bacilli</taxon>
        <taxon>Bacillales</taxon>
        <taxon>Geomicrobium</taxon>
    </lineage>
</organism>
<gene>
    <name evidence="1" type="ORF">HNR44_001094</name>
</gene>
<protein>
    <submittedName>
        <fullName evidence="1">Uncharacterized protein (UPF0332 family)</fullName>
    </submittedName>
</protein>
<sequence>MYAQICFKEDSHTYAQVQRIQKAVQHIGTQLDKASGKMSNDDYERARGAVRDAHFHSHQALFFEIGNTIMHPQKLS</sequence>
<comment type="caution">
    <text evidence="1">The sequence shown here is derived from an EMBL/GenBank/DDBJ whole genome shotgun (WGS) entry which is preliminary data.</text>
</comment>
<dbReference type="EMBL" id="JACHHJ010000001">
    <property type="protein sequence ID" value="MBB6449145.1"/>
    <property type="molecule type" value="Genomic_DNA"/>
</dbReference>
<accession>A0A841PYC4</accession>
<dbReference type="Proteomes" id="UP000568839">
    <property type="component" value="Unassembled WGS sequence"/>
</dbReference>
<dbReference type="AlphaFoldDB" id="A0A841PYC4"/>
<reference evidence="1 2" key="1">
    <citation type="submission" date="2020-08" db="EMBL/GenBank/DDBJ databases">
        <title>Genomic Encyclopedia of Type Strains, Phase IV (KMG-IV): sequencing the most valuable type-strain genomes for metagenomic binning, comparative biology and taxonomic classification.</title>
        <authorList>
            <person name="Goeker M."/>
        </authorList>
    </citation>
    <scope>NUCLEOTIDE SEQUENCE [LARGE SCALE GENOMIC DNA]</scope>
    <source>
        <strain evidence="1 2">DSM 21769</strain>
    </source>
</reference>
<keyword evidence="2" id="KW-1185">Reference proteome</keyword>
<evidence type="ECO:0000313" key="1">
    <source>
        <dbReference type="EMBL" id="MBB6449145.1"/>
    </source>
</evidence>
<dbReference type="RefSeq" id="WP_184403061.1">
    <property type="nucleotide sequence ID" value="NZ_JACHHJ010000001.1"/>
</dbReference>